<evidence type="ECO:0008006" key="5">
    <source>
        <dbReference type="Google" id="ProtNLM"/>
    </source>
</evidence>
<sequence length="217" mass="23651">MPLKLHYFAGAGRAEVPRLLFNIGGVPFEDVTYTYASLAEFKPKAPFGQVPVLELEDGRMLAQSGAIDRYVAKLTGLYPEDPLQAAFADMVAFHVTDFMELFVPTWTMPAEEMVKARQGILAGKGGEKLKQLEKIIEKAEAEGGGWVAGGKLSFGDLVVYTSLSAITSSVVDGIPKDLLNAYPALKAFRNKVAKLPAIKAYYDRATEESRASYKPDP</sequence>
<feature type="domain" description="GST N-terminal" evidence="1">
    <location>
        <begin position="1"/>
        <end position="79"/>
    </location>
</feature>
<dbReference type="Proteomes" id="UP000650467">
    <property type="component" value="Unassembled WGS sequence"/>
</dbReference>
<organism evidence="3 4">
    <name type="scientific">Chlamydomonas incerta</name>
    <dbReference type="NCBI Taxonomy" id="51695"/>
    <lineage>
        <taxon>Eukaryota</taxon>
        <taxon>Viridiplantae</taxon>
        <taxon>Chlorophyta</taxon>
        <taxon>core chlorophytes</taxon>
        <taxon>Chlorophyceae</taxon>
        <taxon>CS clade</taxon>
        <taxon>Chlamydomonadales</taxon>
        <taxon>Chlamydomonadaceae</taxon>
        <taxon>Chlamydomonas</taxon>
    </lineage>
</organism>
<dbReference type="SUPFAM" id="SSF47616">
    <property type="entry name" value="GST C-terminal domain-like"/>
    <property type="match status" value="1"/>
</dbReference>
<evidence type="ECO:0000259" key="1">
    <source>
        <dbReference type="PROSITE" id="PS50404"/>
    </source>
</evidence>
<dbReference type="SFLD" id="SFLDG01205">
    <property type="entry name" value="AMPS.1"/>
    <property type="match status" value="1"/>
</dbReference>
<keyword evidence="4" id="KW-1185">Reference proteome</keyword>
<dbReference type="InterPro" id="IPR036249">
    <property type="entry name" value="Thioredoxin-like_sf"/>
</dbReference>
<dbReference type="CDD" id="cd03192">
    <property type="entry name" value="GST_C_Sigma_like"/>
    <property type="match status" value="1"/>
</dbReference>
<dbReference type="GO" id="GO:0006749">
    <property type="term" value="P:glutathione metabolic process"/>
    <property type="evidence" value="ECO:0007669"/>
    <property type="project" value="TreeGrafter"/>
</dbReference>
<dbReference type="InterPro" id="IPR004045">
    <property type="entry name" value="Glutathione_S-Trfase_N"/>
</dbReference>
<dbReference type="InterPro" id="IPR010987">
    <property type="entry name" value="Glutathione-S-Trfase_C-like"/>
</dbReference>
<dbReference type="SUPFAM" id="SSF52833">
    <property type="entry name" value="Thioredoxin-like"/>
    <property type="match status" value="1"/>
</dbReference>
<dbReference type="Pfam" id="PF02798">
    <property type="entry name" value="GST_N"/>
    <property type="match status" value="1"/>
</dbReference>
<dbReference type="PROSITE" id="PS50404">
    <property type="entry name" value="GST_NTER"/>
    <property type="match status" value="1"/>
</dbReference>
<protein>
    <recommendedName>
        <fullName evidence="5">Glutathione S-transferase</fullName>
    </recommendedName>
</protein>
<accession>A0A835T238</accession>
<evidence type="ECO:0000259" key="2">
    <source>
        <dbReference type="PROSITE" id="PS50405"/>
    </source>
</evidence>
<dbReference type="InterPro" id="IPR050213">
    <property type="entry name" value="GST_superfamily"/>
</dbReference>
<feature type="domain" description="GST C-terminal" evidence="2">
    <location>
        <begin position="81"/>
        <end position="217"/>
    </location>
</feature>
<evidence type="ECO:0000313" key="4">
    <source>
        <dbReference type="Proteomes" id="UP000650467"/>
    </source>
</evidence>
<dbReference type="EMBL" id="JAEHOC010000014">
    <property type="protein sequence ID" value="KAG2435931.1"/>
    <property type="molecule type" value="Genomic_DNA"/>
</dbReference>
<dbReference type="PANTHER" id="PTHR11571">
    <property type="entry name" value="GLUTATHIONE S-TRANSFERASE"/>
    <property type="match status" value="1"/>
</dbReference>
<dbReference type="InterPro" id="IPR036282">
    <property type="entry name" value="Glutathione-S-Trfase_C_sf"/>
</dbReference>
<proteinExistence type="predicted"/>
<dbReference type="PROSITE" id="PS50405">
    <property type="entry name" value="GST_CTER"/>
    <property type="match status" value="1"/>
</dbReference>
<dbReference type="SFLD" id="SFLDG00363">
    <property type="entry name" value="AMPS_(cytGST):_Alpha-__Mu-__Pi"/>
    <property type="match status" value="1"/>
</dbReference>
<dbReference type="SFLD" id="SFLDS00019">
    <property type="entry name" value="Glutathione_Transferase_(cytos"/>
    <property type="match status" value="1"/>
</dbReference>
<reference evidence="3" key="1">
    <citation type="journal article" date="2020" name="bioRxiv">
        <title>Comparative genomics of Chlamydomonas.</title>
        <authorList>
            <person name="Craig R.J."/>
            <person name="Hasan A.R."/>
            <person name="Ness R.W."/>
            <person name="Keightley P.D."/>
        </authorList>
    </citation>
    <scope>NUCLEOTIDE SEQUENCE</scope>
    <source>
        <strain evidence="3">SAG 7.73</strain>
    </source>
</reference>
<dbReference type="AlphaFoldDB" id="A0A835T238"/>
<dbReference type="Gene3D" id="3.40.30.10">
    <property type="entry name" value="Glutaredoxin"/>
    <property type="match status" value="1"/>
</dbReference>
<dbReference type="Pfam" id="PF14497">
    <property type="entry name" value="GST_C_3"/>
    <property type="match status" value="1"/>
</dbReference>
<name>A0A835T238_CHLIN</name>
<dbReference type="InterPro" id="IPR040079">
    <property type="entry name" value="Glutathione_S-Trfase"/>
</dbReference>
<dbReference type="InterPro" id="IPR004046">
    <property type="entry name" value="GST_C"/>
</dbReference>
<dbReference type="GO" id="GO:0004364">
    <property type="term" value="F:glutathione transferase activity"/>
    <property type="evidence" value="ECO:0007669"/>
    <property type="project" value="TreeGrafter"/>
</dbReference>
<dbReference type="OrthoDB" id="414243at2759"/>
<comment type="caution">
    <text evidence="3">The sequence shown here is derived from an EMBL/GenBank/DDBJ whole genome shotgun (WGS) entry which is preliminary data.</text>
</comment>
<evidence type="ECO:0000313" key="3">
    <source>
        <dbReference type="EMBL" id="KAG2435931.1"/>
    </source>
</evidence>
<dbReference type="PANTHER" id="PTHR11571:SF150">
    <property type="entry name" value="GLUTATHIONE S-TRANSFERASE"/>
    <property type="match status" value="1"/>
</dbReference>
<dbReference type="CDD" id="cd03039">
    <property type="entry name" value="GST_N_Sigma_like"/>
    <property type="match status" value="1"/>
</dbReference>
<dbReference type="Gene3D" id="1.20.1050.10">
    <property type="match status" value="1"/>
</dbReference>
<gene>
    <name evidence="3" type="ORF">HXX76_007126</name>
</gene>